<evidence type="ECO:0000313" key="8">
    <source>
        <dbReference type="EMBL" id="EFQ34509.1"/>
    </source>
</evidence>
<evidence type="ECO:0000256" key="1">
    <source>
        <dbReference type="ARBA" id="ARBA00004141"/>
    </source>
</evidence>
<sequence>MDDPTIFIHWFSSLLAFSIMMVRLTWKKIAKQEFNVGDWFTLAAIVCVMTRLGLIHVVLTWGTNNVSASYRKTHMFTDEEIYRREIGSKLSIVNRVFYNSYLWLQKLVLLDVYRRLMSTIRQETFVMWFYGVVFFGTYAACQVTTFSECNPFHLYWQVIPDPGSCAKAQMQLVVVGVLNIITDFMLLILPLPLVFSLKTPWQRKLQLYILFTLGIFIIAITVIRLPINVTNKDSQVNRTTWASTELLTAAIVVNAPTLYGLWNKTRKAKSTVKTSGYPSGLNHYGGESNVLTSHRSTVIRTNQDESFLMNSRHKMGHMDGIIQTKEVIVSEFRQEADRKGRNYIHLSDDMENVTSHSSNHGMLTR</sequence>
<dbReference type="PANTHER" id="PTHR33048:SF166">
    <property type="entry name" value="PTH11-LIKE INTEGRAL MEMBRANE PROTEIN"/>
    <property type="match status" value="1"/>
</dbReference>
<name>E3QUH1_COLGM</name>
<feature type="transmembrane region" description="Helical" evidence="6">
    <location>
        <begin position="125"/>
        <end position="146"/>
    </location>
</feature>
<evidence type="ECO:0000313" key="9">
    <source>
        <dbReference type="Proteomes" id="UP000008782"/>
    </source>
</evidence>
<evidence type="ECO:0000256" key="2">
    <source>
        <dbReference type="ARBA" id="ARBA00022692"/>
    </source>
</evidence>
<dbReference type="InterPro" id="IPR052337">
    <property type="entry name" value="SAT4-like"/>
</dbReference>
<organism evidence="9">
    <name type="scientific">Colletotrichum graminicola (strain M1.001 / M2 / FGSC 10212)</name>
    <name type="common">Maize anthracnose fungus</name>
    <name type="synonym">Glomerella graminicola</name>
    <dbReference type="NCBI Taxonomy" id="645133"/>
    <lineage>
        <taxon>Eukaryota</taxon>
        <taxon>Fungi</taxon>
        <taxon>Dikarya</taxon>
        <taxon>Ascomycota</taxon>
        <taxon>Pezizomycotina</taxon>
        <taxon>Sordariomycetes</taxon>
        <taxon>Hypocreomycetidae</taxon>
        <taxon>Glomerellales</taxon>
        <taxon>Glomerellaceae</taxon>
        <taxon>Colletotrichum</taxon>
        <taxon>Colletotrichum graminicola species complex</taxon>
    </lineage>
</organism>
<comment type="subcellular location">
    <subcellularLocation>
        <location evidence="1">Membrane</location>
        <topology evidence="1">Multi-pass membrane protein</topology>
    </subcellularLocation>
</comment>
<dbReference type="STRING" id="645133.E3QUH1"/>
<feature type="transmembrane region" description="Helical" evidence="6">
    <location>
        <begin position="207"/>
        <end position="227"/>
    </location>
</feature>
<dbReference type="PANTHER" id="PTHR33048">
    <property type="entry name" value="PTH11-LIKE INTEGRAL MEMBRANE PROTEIN (AFU_ORTHOLOGUE AFUA_5G11245)"/>
    <property type="match status" value="1"/>
</dbReference>
<dbReference type="Proteomes" id="UP000008782">
    <property type="component" value="Unassembled WGS sequence"/>
</dbReference>
<dbReference type="EMBL" id="GG697381">
    <property type="protein sequence ID" value="EFQ34509.1"/>
    <property type="molecule type" value="Genomic_DNA"/>
</dbReference>
<dbReference type="VEuPathDB" id="FungiDB:GLRG_09653"/>
<keyword evidence="2 6" id="KW-0812">Transmembrane</keyword>
<evidence type="ECO:0000259" key="7">
    <source>
        <dbReference type="Pfam" id="PF20684"/>
    </source>
</evidence>
<feature type="transmembrane region" description="Helical" evidence="6">
    <location>
        <begin position="6"/>
        <end position="26"/>
    </location>
</feature>
<evidence type="ECO:0000256" key="6">
    <source>
        <dbReference type="SAM" id="Phobius"/>
    </source>
</evidence>
<gene>
    <name evidence="8" type="ORF">GLRG_09653</name>
</gene>
<dbReference type="eggNOG" id="ENOG502RUUF">
    <property type="taxonomic scope" value="Eukaryota"/>
</dbReference>
<dbReference type="Pfam" id="PF20684">
    <property type="entry name" value="Fung_rhodopsin"/>
    <property type="match status" value="1"/>
</dbReference>
<proteinExistence type="inferred from homology"/>
<dbReference type="GO" id="GO:0016020">
    <property type="term" value="C:membrane"/>
    <property type="evidence" value="ECO:0007669"/>
    <property type="project" value="UniProtKB-SubCell"/>
</dbReference>
<reference evidence="9" key="1">
    <citation type="journal article" date="2012" name="Nat. Genet.">
        <title>Lifestyle transitions in plant pathogenic Colletotrichum fungi deciphered by genome and transcriptome analyses.</title>
        <authorList>
            <person name="O'Connell R.J."/>
            <person name="Thon M.R."/>
            <person name="Hacquard S."/>
            <person name="Amyotte S.G."/>
            <person name="Kleemann J."/>
            <person name="Torres M.F."/>
            <person name="Damm U."/>
            <person name="Buiate E.A."/>
            <person name="Epstein L."/>
            <person name="Alkan N."/>
            <person name="Altmueller J."/>
            <person name="Alvarado-Balderrama L."/>
            <person name="Bauser C.A."/>
            <person name="Becker C."/>
            <person name="Birren B.W."/>
            <person name="Chen Z."/>
            <person name="Choi J."/>
            <person name="Crouch J.A."/>
            <person name="Duvick J.P."/>
            <person name="Farman M.A."/>
            <person name="Gan P."/>
            <person name="Heiman D."/>
            <person name="Henrissat B."/>
            <person name="Howard R.J."/>
            <person name="Kabbage M."/>
            <person name="Koch C."/>
            <person name="Kracher B."/>
            <person name="Kubo Y."/>
            <person name="Law A.D."/>
            <person name="Lebrun M.-H."/>
            <person name="Lee Y.-H."/>
            <person name="Miyara I."/>
            <person name="Moore N."/>
            <person name="Neumann U."/>
            <person name="Nordstroem K."/>
            <person name="Panaccione D.G."/>
            <person name="Panstruga R."/>
            <person name="Place M."/>
            <person name="Proctor R.H."/>
            <person name="Prusky D."/>
            <person name="Rech G."/>
            <person name="Reinhardt R."/>
            <person name="Rollins J.A."/>
            <person name="Rounsley S."/>
            <person name="Schardl C.L."/>
            <person name="Schwartz D.C."/>
            <person name="Shenoy N."/>
            <person name="Shirasu K."/>
            <person name="Sikhakolli U.R."/>
            <person name="Stueber K."/>
            <person name="Sukno S.A."/>
            <person name="Sweigard J.A."/>
            <person name="Takano Y."/>
            <person name="Takahara H."/>
            <person name="Trail F."/>
            <person name="van der Does H.C."/>
            <person name="Voll L.M."/>
            <person name="Will I."/>
            <person name="Young S."/>
            <person name="Zeng Q."/>
            <person name="Zhang J."/>
            <person name="Zhou S."/>
            <person name="Dickman M.B."/>
            <person name="Schulze-Lefert P."/>
            <person name="Ver Loren van Themaat E."/>
            <person name="Ma L.-J."/>
            <person name="Vaillancourt L.J."/>
        </authorList>
    </citation>
    <scope>NUCLEOTIDE SEQUENCE [LARGE SCALE GENOMIC DNA]</scope>
    <source>
        <strain evidence="9">M1.001 / M2 / FGSC 10212</strain>
    </source>
</reference>
<dbReference type="OrthoDB" id="3903189at2759"/>
<dbReference type="HOGENOM" id="CLU_019101_1_0_1"/>
<accession>E3QUH1</accession>
<dbReference type="AlphaFoldDB" id="E3QUH1"/>
<evidence type="ECO:0000256" key="5">
    <source>
        <dbReference type="ARBA" id="ARBA00038359"/>
    </source>
</evidence>
<keyword evidence="4 6" id="KW-0472">Membrane</keyword>
<feature type="transmembrane region" description="Helical" evidence="6">
    <location>
        <begin position="239"/>
        <end position="262"/>
    </location>
</feature>
<evidence type="ECO:0000256" key="4">
    <source>
        <dbReference type="ARBA" id="ARBA00023136"/>
    </source>
</evidence>
<evidence type="ECO:0000256" key="3">
    <source>
        <dbReference type="ARBA" id="ARBA00022989"/>
    </source>
</evidence>
<comment type="similarity">
    <text evidence="5">Belongs to the SAT4 family.</text>
</comment>
<keyword evidence="3 6" id="KW-1133">Transmembrane helix</keyword>
<dbReference type="InterPro" id="IPR049326">
    <property type="entry name" value="Rhodopsin_dom_fungi"/>
</dbReference>
<feature type="transmembrane region" description="Helical" evidence="6">
    <location>
        <begin position="38"/>
        <end position="59"/>
    </location>
</feature>
<feature type="transmembrane region" description="Helical" evidence="6">
    <location>
        <begin position="172"/>
        <end position="195"/>
    </location>
</feature>
<dbReference type="RefSeq" id="XP_008098529.1">
    <property type="nucleotide sequence ID" value="XM_008100338.1"/>
</dbReference>
<protein>
    <recommendedName>
        <fullName evidence="7">Rhodopsin domain-containing protein</fullName>
    </recommendedName>
</protein>
<keyword evidence="9" id="KW-1185">Reference proteome</keyword>
<feature type="domain" description="Rhodopsin" evidence="7">
    <location>
        <begin position="22"/>
        <end position="262"/>
    </location>
</feature>
<dbReference type="GeneID" id="24415018"/>